<dbReference type="InterPro" id="IPR006224">
    <property type="entry name" value="PsdUridine_synth_RluA-like_CS"/>
</dbReference>
<dbReference type="GO" id="GO:0160151">
    <property type="term" value="F:tRNA pseudouridine(32) synthase activity"/>
    <property type="evidence" value="ECO:0007669"/>
    <property type="project" value="UniProtKB-EC"/>
</dbReference>
<dbReference type="GO" id="GO:0160142">
    <property type="term" value="F:23S rRNA pseudouridine(746) synthase activity"/>
    <property type="evidence" value="ECO:0007669"/>
    <property type="project" value="UniProtKB-EC"/>
</dbReference>
<evidence type="ECO:0000313" key="5">
    <source>
        <dbReference type="EMBL" id="MDP9801439.1"/>
    </source>
</evidence>
<dbReference type="Gene3D" id="3.30.2350.10">
    <property type="entry name" value="Pseudouridine synthase"/>
    <property type="match status" value="1"/>
</dbReference>
<organism evidence="5 6">
    <name type="scientific">Arcanobacterium wilhelmae</name>
    <dbReference type="NCBI Taxonomy" id="1803177"/>
    <lineage>
        <taxon>Bacteria</taxon>
        <taxon>Bacillati</taxon>
        <taxon>Actinomycetota</taxon>
        <taxon>Actinomycetes</taxon>
        <taxon>Actinomycetales</taxon>
        <taxon>Actinomycetaceae</taxon>
        <taxon>Arcanobacterium</taxon>
    </lineage>
</organism>
<accession>A0ABT9NCJ7</accession>
<evidence type="ECO:0000256" key="3">
    <source>
        <dbReference type="ARBA" id="ARBA00033164"/>
    </source>
</evidence>
<dbReference type="RefSeq" id="WP_278059455.1">
    <property type="nucleotide sequence ID" value="NZ_CP121247.1"/>
</dbReference>
<dbReference type="PANTHER" id="PTHR21600">
    <property type="entry name" value="MITOCHONDRIAL RNA PSEUDOURIDINE SYNTHASE"/>
    <property type="match status" value="1"/>
</dbReference>
<feature type="domain" description="Pseudouridine synthase RsuA/RluA-like" evidence="4">
    <location>
        <begin position="104"/>
        <end position="252"/>
    </location>
</feature>
<evidence type="ECO:0000313" key="6">
    <source>
        <dbReference type="Proteomes" id="UP001235966"/>
    </source>
</evidence>
<reference evidence="5 6" key="1">
    <citation type="submission" date="2023-07" db="EMBL/GenBank/DDBJ databases">
        <title>Sequencing the genomes of 1000 actinobacteria strains.</title>
        <authorList>
            <person name="Klenk H.-P."/>
        </authorList>
    </citation>
    <scope>NUCLEOTIDE SEQUENCE [LARGE SCALE GENOMIC DNA]</scope>
    <source>
        <strain evidence="5 6">DSM 102162</strain>
    </source>
</reference>
<evidence type="ECO:0000256" key="1">
    <source>
        <dbReference type="ARBA" id="ARBA00000073"/>
    </source>
</evidence>
<dbReference type="PANTHER" id="PTHR21600:SF84">
    <property type="entry name" value="PSEUDOURIDINE SYNTHASE RSUA_RLUA-LIKE DOMAIN-CONTAINING PROTEIN"/>
    <property type="match status" value="1"/>
</dbReference>
<dbReference type="Pfam" id="PF00849">
    <property type="entry name" value="PseudoU_synth_2"/>
    <property type="match status" value="1"/>
</dbReference>
<dbReference type="InterPro" id="IPR006145">
    <property type="entry name" value="PsdUridine_synth_RsuA/RluA"/>
</dbReference>
<dbReference type="SUPFAM" id="SSF55120">
    <property type="entry name" value="Pseudouridine synthase"/>
    <property type="match status" value="1"/>
</dbReference>
<dbReference type="PROSITE" id="PS01129">
    <property type="entry name" value="PSI_RLU"/>
    <property type="match status" value="1"/>
</dbReference>
<evidence type="ECO:0000259" key="4">
    <source>
        <dbReference type="Pfam" id="PF00849"/>
    </source>
</evidence>
<sequence>MGTRRTERRRRRERGLRPPLRAGLGATSVVLPDAGPVLLAHWLEERFGPGSGEALARGDVFADFGEQLAPDAPYVPGQRVWLFRPVPDEPAEPIILPVVAETENWVAVDKPHGIATIPRGGYVARSAVVAARRQFSNDDLVPAHRLDAGTAGVLLLVKRPEVRGAYQRMFQGRHVEKEYEAIAPLVGELGQWRRVELRLEKEHGELAARVVDGEPNAITDLAPVEALGDGLARWMLRPHTGKTHQLRATLAAIGAPIAFDPLFPQVLSADAAQLAHPLQLLARTLEFHDPISGDQVKLVSNARLALG</sequence>
<gene>
    <name evidence="5" type="ORF">J2S49_001515</name>
</gene>
<name>A0ABT9NCJ7_9ACTO</name>
<proteinExistence type="predicted"/>
<keyword evidence="6" id="KW-1185">Reference proteome</keyword>
<comment type="catalytic activity">
    <reaction evidence="1">
        <text>a uridine in RNA = a pseudouridine in RNA</text>
        <dbReference type="Rhea" id="RHEA:48348"/>
        <dbReference type="Rhea" id="RHEA-COMP:12068"/>
        <dbReference type="Rhea" id="RHEA-COMP:12069"/>
        <dbReference type="ChEBI" id="CHEBI:65314"/>
        <dbReference type="ChEBI" id="CHEBI:65315"/>
    </reaction>
</comment>
<dbReference type="InterPro" id="IPR020103">
    <property type="entry name" value="PsdUridine_synth_cat_dom_sf"/>
</dbReference>
<keyword evidence="5" id="KW-0413">Isomerase</keyword>
<dbReference type="EMBL" id="JAUSQW010000001">
    <property type="protein sequence ID" value="MDP9801439.1"/>
    <property type="molecule type" value="Genomic_DNA"/>
</dbReference>
<dbReference type="Proteomes" id="UP001235966">
    <property type="component" value="Unassembled WGS sequence"/>
</dbReference>
<dbReference type="InterPro" id="IPR050188">
    <property type="entry name" value="RluA_PseudoU_synthase"/>
</dbReference>
<protein>
    <recommendedName>
        <fullName evidence="2">RNA pseudouridylate synthase</fullName>
    </recommendedName>
    <alternativeName>
        <fullName evidence="3">RNA-uridine isomerase</fullName>
    </alternativeName>
</protein>
<comment type="caution">
    <text evidence="5">The sequence shown here is derived from an EMBL/GenBank/DDBJ whole genome shotgun (WGS) entry which is preliminary data.</text>
</comment>
<evidence type="ECO:0000256" key="2">
    <source>
        <dbReference type="ARBA" id="ARBA00031870"/>
    </source>
</evidence>